<comment type="caution">
    <text evidence="1">The sequence shown here is derived from an EMBL/GenBank/DDBJ whole genome shotgun (WGS) entry which is preliminary data.</text>
</comment>
<proteinExistence type="predicted"/>
<accession>A0ABT1Q3Y4</accession>
<protein>
    <submittedName>
        <fullName evidence="1">Uncharacterized protein</fullName>
    </submittedName>
</protein>
<organism evidence="1 2">
    <name type="scientific">Streptomyces humicola</name>
    <dbReference type="NCBI Taxonomy" id="2953240"/>
    <lineage>
        <taxon>Bacteria</taxon>
        <taxon>Bacillati</taxon>
        <taxon>Actinomycetota</taxon>
        <taxon>Actinomycetes</taxon>
        <taxon>Kitasatosporales</taxon>
        <taxon>Streptomycetaceae</taxon>
        <taxon>Streptomyces</taxon>
    </lineage>
</organism>
<name>A0ABT1Q3Y4_9ACTN</name>
<dbReference type="EMBL" id="JANFNG010000038">
    <property type="protein sequence ID" value="MCQ4084628.1"/>
    <property type="molecule type" value="Genomic_DNA"/>
</dbReference>
<reference evidence="1" key="1">
    <citation type="submission" date="2022-06" db="EMBL/GenBank/DDBJ databases">
        <title>Draft genome sequence of Streptomyces sp. RB6PN25 isolated from peat swamp forest in Thailand.</title>
        <authorList>
            <person name="Duangmal K."/>
            <person name="Klaysubun C."/>
        </authorList>
    </citation>
    <scope>NUCLEOTIDE SEQUENCE</scope>
    <source>
        <strain evidence="1">RB6PN25</strain>
    </source>
</reference>
<keyword evidence="2" id="KW-1185">Reference proteome</keyword>
<dbReference type="RefSeq" id="WP_255923695.1">
    <property type="nucleotide sequence ID" value="NZ_JANFNG010000038.1"/>
</dbReference>
<sequence>MQRHRVGEVARDVRTDRIGVVMAVVGGRTYLRPLGGGREWETAADDVVPVPPHEELSARLAVANARSRSERR</sequence>
<gene>
    <name evidence="1" type="ORF">NGB36_29645</name>
</gene>
<evidence type="ECO:0000313" key="1">
    <source>
        <dbReference type="EMBL" id="MCQ4084628.1"/>
    </source>
</evidence>
<evidence type="ECO:0000313" key="2">
    <source>
        <dbReference type="Proteomes" id="UP001057702"/>
    </source>
</evidence>
<dbReference type="Proteomes" id="UP001057702">
    <property type="component" value="Unassembled WGS sequence"/>
</dbReference>